<dbReference type="PANTHER" id="PTHR43669">
    <property type="entry name" value="5-KETO-D-GLUCONATE 5-REDUCTASE"/>
    <property type="match status" value="1"/>
</dbReference>
<name>A0A4S4C4Q2_9BACL</name>
<evidence type="ECO:0000313" key="5">
    <source>
        <dbReference type="EMBL" id="THF82134.1"/>
    </source>
</evidence>
<dbReference type="PRINTS" id="PR00080">
    <property type="entry name" value="SDRFAMILY"/>
</dbReference>
<dbReference type="PANTHER" id="PTHR43669:SF3">
    <property type="entry name" value="ALCOHOL DEHYDROGENASE, PUTATIVE (AFU_ORTHOLOGUE AFUA_3G03445)-RELATED"/>
    <property type="match status" value="1"/>
</dbReference>
<organism evidence="5 6">
    <name type="scientific">Cohnella fermenti</name>
    <dbReference type="NCBI Taxonomy" id="2565925"/>
    <lineage>
        <taxon>Bacteria</taxon>
        <taxon>Bacillati</taxon>
        <taxon>Bacillota</taxon>
        <taxon>Bacilli</taxon>
        <taxon>Bacillales</taxon>
        <taxon>Paenibacillaceae</taxon>
        <taxon>Cohnella</taxon>
    </lineage>
</organism>
<evidence type="ECO:0000256" key="3">
    <source>
        <dbReference type="RuleBase" id="RU000363"/>
    </source>
</evidence>
<dbReference type="FunFam" id="3.40.50.720:FF:000084">
    <property type="entry name" value="Short-chain dehydrogenase reductase"/>
    <property type="match status" value="1"/>
</dbReference>
<dbReference type="InterPro" id="IPR002347">
    <property type="entry name" value="SDR_fam"/>
</dbReference>
<protein>
    <submittedName>
        <fullName evidence="5">SDR family oxidoreductase</fullName>
    </submittedName>
</protein>
<dbReference type="Proteomes" id="UP000310636">
    <property type="component" value="Unassembled WGS sequence"/>
</dbReference>
<dbReference type="CDD" id="cd05233">
    <property type="entry name" value="SDR_c"/>
    <property type="match status" value="1"/>
</dbReference>
<reference evidence="5 6" key="1">
    <citation type="submission" date="2019-04" db="EMBL/GenBank/DDBJ databases">
        <title>Cohnella sp. nov. isolated from preserved vegetables.</title>
        <authorList>
            <person name="Lin S.-Y."/>
            <person name="Hung M.-H."/>
            <person name="Young C.-C."/>
        </authorList>
    </citation>
    <scope>NUCLEOTIDE SEQUENCE [LARGE SCALE GENOMIC DNA]</scope>
    <source>
        <strain evidence="5 6">CC-MHH1044</strain>
    </source>
</reference>
<dbReference type="RefSeq" id="WP_136369073.1">
    <property type="nucleotide sequence ID" value="NZ_SSOB01000007.1"/>
</dbReference>
<dbReference type="PRINTS" id="PR00081">
    <property type="entry name" value="GDHRDH"/>
</dbReference>
<gene>
    <name evidence="5" type="ORF">E6C55_07045</name>
</gene>
<comment type="caution">
    <text evidence="5">The sequence shown here is derived from an EMBL/GenBank/DDBJ whole genome shotgun (WGS) entry which is preliminary data.</text>
</comment>
<proteinExistence type="inferred from homology"/>
<evidence type="ECO:0000313" key="6">
    <source>
        <dbReference type="Proteomes" id="UP000310636"/>
    </source>
</evidence>
<comment type="similarity">
    <text evidence="1 3">Belongs to the short-chain dehydrogenases/reductases (SDR) family.</text>
</comment>
<dbReference type="AlphaFoldDB" id="A0A4S4C4Q2"/>
<dbReference type="InterPro" id="IPR020904">
    <property type="entry name" value="Sc_DH/Rdtase_CS"/>
</dbReference>
<feature type="domain" description="Ketoreductase" evidence="4">
    <location>
        <begin position="9"/>
        <end position="198"/>
    </location>
</feature>
<sequence>MNDNRLRGQNVAIIGAGGGIGQAVAKAIAAKGARLALGSRQEPALKELADALTDQGAEAIYHTVDVTNERDVMAFFERAAGAFGRLDTLVNLAGLSVPSSIVSMTEEQYDQTIDVNLKGSFLCAKHFVPRVDSEQGGLIVHTGSMAAKRANPGAPLYCTAKAAVNMFSQGLALQLIEKNIRVTTVNPGAANTGFWGQRQVPRDKFMSAGDVADMIVFLIGMNPRVVVHEVNFESFASFK</sequence>
<dbReference type="Pfam" id="PF00106">
    <property type="entry name" value="adh_short"/>
    <property type="match status" value="1"/>
</dbReference>
<dbReference type="SUPFAM" id="SSF51735">
    <property type="entry name" value="NAD(P)-binding Rossmann-fold domains"/>
    <property type="match status" value="1"/>
</dbReference>
<dbReference type="OrthoDB" id="9775296at2"/>
<accession>A0A4S4C4Q2</accession>
<evidence type="ECO:0000256" key="2">
    <source>
        <dbReference type="ARBA" id="ARBA00023002"/>
    </source>
</evidence>
<keyword evidence="6" id="KW-1185">Reference proteome</keyword>
<dbReference type="SMART" id="SM00822">
    <property type="entry name" value="PKS_KR"/>
    <property type="match status" value="1"/>
</dbReference>
<evidence type="ECO:0000256" key="1">
    <source>
        <dbReference type="ARBA" id="ARBA00006484"/>
    </source>
</evidence>
<keyword evidence="2" id="KW-0560">Oxidoreductase</keyword>
<dbReference type="EMBL" id="SSOB01000007">
    <property type="protein sequence ID" value="THF82134.1"/>
    <property type="molecule type" value="Genomic_DNA"/>
</dbReference>
<evidence type="ECO:0000259" key="4">
    <source>
        <dbReference type="SMART" id="SM00822"/>
    </source>
</evidence>
<dbReference type="InterPro" id="IPR036291">
    <property type="entry name" value="NAD(P)-bd_dom_sf"/>
</dbReference>
<dbReference type="PROSITE" id="PS00061">
    <property type="entry name" value="ADH_SHORT"/>
    <property type="match status" value="1"/>
</dbReference>
<dbReference type="GO" id="GO:0016491">
    <property type="term" value="F:oxidoreductase activity"/>
    <property type="evidence" value="ECO:0007669"/>
    <property type="project" value="UniProtKB-KW"/>
</dbReference>
<dbReference type="GO" id="GO:0008206">
    <property type="term" value="P:bile acid metabolic process"/>
    <property type="evidence" value="ECO:0007669"/>
    <property type="project" value="UniProtKB-ARBA"/>
</dbReference>
<dbReference type="InterPro" id="IPR057326">
    <property type="entry name" value="KR_dom"/>
</dbReference>
<dbReference type="Gene3D" id="3.40.50.720">
    <property type="entry name" value="NAD(P)-binding Rossmann-like Domain"/>
    <property type="match status" value="1"/>
</dbReference>